<evidence type="ECO:0000256" key="6">
    <source>
        <dbReference type="SAM" id="Phobius"/>
    </source>
</evidence>
<dbReference type="Pfam" id="PF04548">
    <property type="entry name" value="AIG1"/>
    <property type="match status" value="1"/>
</dbReference>
<gene>
    <name evidence="10" type="ORF">G5714_008604</name>
</gene>
<dbReference type="AlphaFoldDB" id="A0A7J6CY58"/>
<keyword evidence="11" id="KW-1185">Reference proteome</keyword>
<keyword evidence="6" id="KW-1133">Transmembrane helix</keyword>
<dbReference type="InterPro" id="IPR003598">
    <property type="entry name" value="Ig_sub2"/>
</dbReference>
<sequence length="789" mass="90264">MGSGASQEDQVPLLGHTEENQPIFEELKLVLIGSQGSGKNTIANAILKEKVFTFWTSFRSDYIKETRTVSGTKIQLTRIPGWRGDLSRSEQTKREIVYCVQTLYKTGPHAIILVLKVNSVLSKSYISTLESLLTVQLWKHTIVLFTSGEQLGFYTIEDYIKRQRLQPLIHKCGKRFFVIRNNDSNEITERIQELVALKNSASCFKLSAQTEVNNTLLSDWRRLVERIKSKITILSASKEELTLNPNTQNNNSIKMLLDLKDAEIRRLNAIVQEKEREIERLQSRHLTQDLDPSGLRRRNYILSNELKKKNTENKILKKQVKEKDAEIEELKIDLQMRQQEAVDRRTHEDQYETVYAGYRSKLRQGVSTVSIRSRNQIQMQELHSKGSALHGWSDALLDILNELSDEDLKKMKYVMYWNEKYRIYRSSVEHRDRVALADHMLKQWGELQSILNTRDLVKKIPRNDDAMKELFEPFLKIIDKPKLTVKPQSSVFTGDTVTLSCHVGQLTGRTIIWYKDFMRIKTGDESEILRDVRVSDGGTYACAAKEQITVSQGLVLTVRKRPKPVVRVQPDGRVFRGQTVTLTCHIQETNVSSWIYSWNKDDSLIHVSQSQEYRISSVNESHTGNYSCSGRETRGSRYSHTSDKVTLTVSALIEAPKPLLTVQPEPSQIVRGEAVTLTCDIQGEGWTYNWQCGEEQDNSVEKELKITVESQQKCRCYGCRQSFCSQLSENVTLAVLGSEAPLPVLSVLKLLSFLLAASPYLLVSIILGVKCYRAHVQTDGIYQYIVTEV</sequence>
<keyword evidence="3" id="KW-0547">Nucleotide-binding</keyword>
<dbReference type="SUPFAM" id="SSF52540">
    <property type="entry name" value="P-loop containing nucleoside triphosphate hydrolases"/>
    <property type="match status" value="1"/>
</dbReference>
<dbReference type="GO" id="GO:0009897">
    <property type="term" value="C:external side of plasma membrane"/>
    <property type="evidence" value="ECO:0007669"/>
    <property type="project" value="TreeGrafter"/>
</dbReference>
<dbReference type="InterPro" id="IPR036179">
    <property type="entry name" value="Ig-like_dom_sf"/>
</dbReference>
<dbReference type="GO" id="GO:0007166">
    <property type="term" value="P:cell surface receptor signaling pathway"/>
    <property type="evidence" value="ECO:0007669"/>
    <property type="project" value="TreeGrafter"/>
</dbReference>
<dbReference type="PROSITE" id="PS51720">
    <property type="entry name" value="G_AIG1"/>
    <property type="match status" value="1"/>
</dbReference>
<keyword evidence="6" id="KW-0472">Membrane</keyword>
<dbReference type="SMART" id="SM00408">
    <property type="entry name" value="IGc2"/>
    <property type="match status" value="2"/>
</dbReference>
<evidence type="ECO:0000313" key="10">
    <source>
        <dbReference type="EMBL" id="KAF4111573.1"/>
    </source>
</evidence>
<name>A0A7J6CY58_9TELE</name>
<evidence type="ECO:0000259" key="9">
    <source>
        <dbReference type="PROSITE" id="PS51720"/>
    </source>
</evidence>
<organism evidence="10 11">
    <name type="scientific">Onychostoma macrolepis</name>
    <dbReference type="NCBI Taxonomy" id="369639"/>
    <lineage>
        <taxon>Eukaryota</taxon>
        <taxon>Metazoa</taxon>
        <taxon>Chordata</taxon>
        <taxon>Craniata</taxon>
        <taxon>Vertebrata</taxon>
        <taxon>Euteleostomi</taxon>
        <taxon>Actinopterygii</taxon>
        <taxon>Neopterygii</taxon>
        <taxon>Teleostei</taxon>
        <taxon>Ostariophysi</taxon>
        <taxon>Cypriniformes</taxon>
        <taxon>Cyprinidae</taxon>
        <taxon>Acrossocheilinae</taxon>
        <taxon>Onychostoma</taxon>
    </lineage>
</organism>
<dbReference type="InterPro" id="IPR007110">
    <property type="entry name" value="Ig-like_dom"/>
</dbReference>
<dbReference type="Pfam" id="PF02758">
    <property type="entry name" value="PYRIN"/>
    <property type="match status" value="1"/>
</dbReference>
<feature type="domain" description="AIG1-type G" evidence="9">
    <location>
        <begin position="24"/>
        <end position="221"/>
    </location>
</feature>
<dbReference type="PANTHER" id="PTHR11481">
    <property type="entry name" value="IMMUNOGLOBULIN FC RECEPTOR"/>
    <property type="match status" value="1"/>
</dbReference>
<dbReference type="Gene3D" id="2.60.40.10">
    <property type="entry name" value="Immunoglobulins"/>
    <property type="match status" value="3"/>
</dbReference>
<evidence type="ECO:0000256" key="2">
    <source>
        <dbReference type="ARBA" id="ARBA00022729"/>
    </source>
</evidence>
<dbReference type="Gene3D" id="3.40.50.300">
    <property type="entry name" value="P-loop containing nucleotide triphosphate hydrolases"/>
    <property type="match status" value="1"/>
</dbReference>
<dbReference type="GO" id="GO:0005525">
    <property type="term" value="F:GTP binding"/>
    <property type="evidence" value="ECO:0007669"/>
    <property type="project" value="InterPro"/>
</dbReference>
<evidence type="ECO:0000256" key="5">
    <source>
        <dbReference type="SAM" id="Coils"/>
    </source>
</evidence>
<dbReference type="GO" id="GO:0006955">
    <property type="term" value="P:immune response"/>
    <property type="evidence" value="ECO:0007669"/>
    <property type="project" value="TreeGrafter"/>
</dbReference>
<evidence type="ECO:0000313" key="11">
    <source>
        <dbReference type="Proteomes" id="UP000579812"/>
    </source>
</evidence>
<dbReference type="GO" id="GO:0004888">
    <property type="term" value="F:transmembrane signaling receptor activity"/>
    <property type="evidence" value="ECO:0007669"/>
    <property type="project" value="TreeGrafter"/>
</dbReference>
<evidence type="ECO:0000256" key="4">
    <source>
        <dbReference type="ARBA" id="ARBA00023157"/>
    </source>
</evidence>
<dbReference type="PROSITE" id="PS50824">
    <property type="entry name" value="DAPIN"/>
    <property type="match status" value="1"/>
</dbReference>
<feature type="domain" description="Ig-like" evidence="8">
    <location>
        <begin position="481"/>
        <end position="557"/>
    </location>
</feature>
<dbReference type="InterPro" id="IPR013783">
    <property type="entry name" value="Ig-like_fold"/>
</dbReference>
<dbReference type="Pfam" id="PF13927">
    <property type="entry name" value="Ig_3"/>
    <property type="match status" value="1"/>
</dbReference>
<keyword evidence="2" id="KW-0732">Signal</keyword>
<dbReference type="EMBL" id="JAAMOB010000007">
    <property type="protein sequence ID" value="KAF4111573.1"/>
    <property type="molecule type" value="Genomic_DNA"/>
</dbReference>
<keyword evidence="5" id="KW-0175">Coiled coil</keyword>
<feature type="transmembrane region" description="Helical" evidence="6">
    <location>
        <begin position="750"/>
        <end position="769"/>
    </location>
</feature>
<feature type="domain" description="Pyrin" evidence="7">
    <location>
        <begin position="379"/>
        <end position="476"/>
    </location>
</feature>
<keyword evidence="4" id="KW-1015">Disulfide bond</keyword>
<accession>A0A7J6CY58</accession>
<keyword evidence="6" id="KW-0812">Transmembrane</keyword>
<evidence type="ECO:0000256" key="3">
    <source>
        <dbReference type="ARBA" id="ARBA00022741"/>
    </source>
</evidence>
<dbReference type="InterPro" id="IPR006703">
    <property type="entry name" value="G_AIG1"/>
</dbReference>
<dbReference type="SUPFAM" id="SSF47986">
    <property type="entry name" value="DEATH domain"/>
    <property type="match status" value="1"/>
</dbReference>
<proteinExistence type="inferred from homology"/>
<dbReference type="SUPFAM" id="SSF48726">
    <property type="entry name" value="Immunoglobulin"/>
    <property type="match status" value="3"/>
</dbReference>
<feature type="coiled-coil region" evidence="5">
    <location>
        <begin position="257"/>
        <end position="340"/>
    </location>
</feature>
<dbReference type="Pfam" id="PF13895">
    <property type="entry name" value="Ig_2"/>
    <property type="match status" value="1"/>
</dbReference>
<reference evidence="10 11" key="1">
    <citation type="submission" date="2020-04" db="EMBL/GenBank/DDBJ databases">
        <title>Chromosome-level genome assembly of a cyprinid fish Onychostoma macrolepis by integration of Nanopore Sequencing, Bionano and Hi-C technology.</title>
        <authorList>
            <person name="Wang D."/>
        </authorList>
    </citation>
    <scope>NUCLEOTIDE SEQUENCE [LARGE SCALE GENOMIC DNA]</scope>
    <source>
        <strain evidence="10">SWU-2019</strain>
        <tissue evidence="10">Muscle</tissue>
    </source>
</reference>
<feature type="domain" description="Ig-like" evidence="8">
    <location>
        <begin position="658"/>
        <end position="732"/>
    </location>
</feature>
<dbReference type="PANTHER" id="PTHR11481:SF64">
    <property type="entry name" value="FC RECEPTOR-LIKE PROTEIN 4"/>
    <property type="match status" value="1"/>
</dbReference>
<feature type="domain" description="Ig-like" evidence="8">
    <location>
        <begin position="562"/>
        <end position="646"/>
    </location>
</feature>
<dbReference type="SMART" id="SM00409">
    <property type="entry name" value="IG"/>
    <property type="match status" value="3"/>
</dbReference>
<dbReference type="InterPro" id="IPR027417">
    <property type="entry name" value="P-loop_NTPase"/>
</dbReference>
<dbReference type="InterPro" id="IPR004020">
    <property type="entry name" value="DAPIN"/>
</dbReference>
<dbReference type="PROSITE" id="PS50835">
    <property type="entry name" value="IG_LIKE"/>
    <property type="match status" value="3"/>
</dbReference>
<dbReference type="Gene3D" id="1.10.533.10">
    <property type="entry name" value="Death Domain, Fas"/>
    <property type="match status" value="1"/>
</dbReference>
<comment type="similarity">
    <text evidence="1">Belongs to the TRAFAC class TrmE-Era-EngA-EngB-Septin-like GTPase superfamily. AIG1/Toc34/Toc159-like paraseptin GTPase family. IAN subfamily.</text>
</comment>
<dbReference type="InterPro" id="IPR011029">
    <property type="entry name" value="DEATH-like_dom_sf"/>
</dbReference>
<protein>
    <submittedName>
        <fullName evidence="10">Uncharacterized protein</fullName>
    </submittedName>
</protein>
<dbReference type="InterPro" id="IPR050488">
    <property type="entry name" value="Ig_Fc_receptor"/>
</dbReference>
<dbReference type="Proteomes" id="UP000579812">
    <property type="component" value="Unassembled WGS sequence"/>
</dbReference>
<dbReference type="FunFam" id="2.60.40.10:FF:001607">
    <property type="entry name" value="Leukocyte immune-type receptor TS32.15 L2.5a"/>
    <property type="match status" value="1"/>
</dbReference>
<evidence type="ECO:0000259" key="7">
    <source>
        <dbReference type="PROSITE" id="PS50824"/>
    </source>
</evidence>
<comment type="caution">
    <text evidence="10">The sequence shown here is derived from an EMBL/GenBank/DDBJ whole genome shotgun (WGS) entry which is preliminary data.</text>
</comment>
<evidence type="ECO:0000256" key="1">
    <source>
        <dbReference type="ARBA" id="ARBA00008535"/>
    </source>
</evidence>
<evidence type="ECO:0000259" key="8">
    <source>
        <dbReference type="PROSITE" id="PS50835"/>
    </source>
</evidence>
<dbReference type="InterPro" id="IPR003599">
    <property type="entry name" value="Ig_sub"/>
</dbReference>